<keyword evidence="4" id="KW-0472">Membrane</keyword>
<evidence type="ECO:0000313" key="6">
    <source>
        <dbReference type="EMBL" id="ELY62632.1"/>
    </source>
</evidence>
<comment type="caution">
    <text evidence="6">The sequence shown here is derived from an EMBL/GenBank/DDBJ whole genome shotgun (WGS) entry which is preliminary data.</text>
</comment>
<dbReference type="InterPro" id="IPR002711">
    <property type="entry name" value="HNH"/>
</dbReference>
<dbReference type="GO" id="GO:0004519">
    <property type="term" value="F:endonuclease activity"/>
    <property type="evidence" value="ECO:0007669"/>
    <property type="project" value="UniProtKB-KW"/>
</dbReference>
<dbReference type="PANTHER" id="PTHR41286">
    <property type="entry name" value="HNH NUCLEASE YAJD-RELATED"/>
    <property type="match status" value="1"/>
</dbReference>
<protein>
    <submittedName>
        <fullName evidence="6">HNH endonuclease</fullName>
    </submittedName>
</protein>
<keyword evidence="1" id="KW-0540">Nuclease</keyword>
<keyword evidence="2" id="KW-0378">Hydrolase</keyword>
<keyword evidence="4" id="KW-0812">Transmembrane</keyword>
<reference evidence="6 7" key="1">
    <citation type="journal article" date="2014" name="PLoS Genet.">
        <title>Phylogenetically driven sequencing of extremely halophilic archaea reveals strategies for static and dynamic osmo-response.</title>
        <authorList>
            <person name="Becker E.A."/>
            <person name="Seitzer P.M."/>
            <person name="Tritt A."/>
            <person name="Larsen D."/>
            <person name="Krusor M."/>
            <person name="Yao A.I."/>
            <person name="Wu D."/>
            <person name="Madern D."/>
            <person name="Eisen J.A."/>
            <person name="Darling A.E."/>
            <person name="Facciotti M.T."/>
        </authorList>
    </citation>
    <scope>NUCLEOTIDE SEQUENCE [LARGE SCALE GENOMIC DNA]</scope>
    <source>
        <strain evidence="6 7">DSM 18795</strain>
    </source>
</reference>
<name>L9XM56_9EURY</name>
<evidence type="ECO:0000256" key="2">
    <source>
        <dbReference type="ARBA" id="ARBA00022801"/>
    </source>
</evidence>
<dbReference type="OrthoDB" id="11472at2157"/>
<dbReference type="GO" id="GO:0008270">
    <property type="term" value="F:zinc ion binding"/>
    <property type="evidence" value="ECO:0007669"/>
    <property type="project" value="InterPro"/>
</dbReference>
<evidence type="ECO:0000256" key="4">
    <source>
        <dbReference type="SAM" id="Phobius"/>
    </source>
</evidence>
<dbReference type="Gene3D" id="1.10.30.50">
    <property type="match status" value="1"/>
</dbReference>
<proteinExistence type="predicted"/>
<dbReference type="SMART" id="SM00507">
    <property type="entry name" value="HNHc"/>
    <property type="match status" value="1"/>
</dbReference>
<dbReference type="InterPro" id="IPR003615">
    <property type="entry name" value="HNH_nuc"/>
</dbReference>
<dbReference type="Pfam" id="PF01844">
    <property type="entry name" value="HNH"/>
    <property type="match status" value="1"/>
</dbReference>
<gene>
    <name evidence="6" type="ORF">C492_07835</name>
</gene>
<dbReference type="PANTHER" id="PTHR41286:SF1">
    <property type="entry name" value="HNH NUCLEASE YAJD-RELATED"/>
    <property type="match status" value="1"/>
</dbReference>
<feature type="transmembrane region" description="Helical" evidence="4">
    <location>
        <begin position="151"/>
        <end position="167"/>
    </location>
</feature>
<organism evidence="6 7">
    <name type="scientific">Natronococcus jeotgali DSM 18795</name>
    <dbReference type="NCBI Taxonomy" id="1227498"/>
    <lineage>
        <taxon>Archaea</taxon>
        <taxon>Methanobacteriati</taxon>
        <taxon>Methanobacteriota</taxon>
        <taxon>Stenosarchaea group</taxon>
        <taxon>Halobacteria</taxon>
        <taxon>Halobacteriales</taxon>
        <taxon>Natrialbaceae</taxon>
        <taxon>Natronococcus</taxon>
    </lineage>
</organism>
<dbReference type="EMBL" id="AOIA01000056">
    <property type="protein sequence ID" value="ELY62632.1"/>
    <property type="molecule type" value="Genomic_DNA"/>
</dbReference>
<sequence>MTQYESQISLRYDDPENYSGRNPPDWEARRKTVYRRDDWTCQNCGRKSGPHAGDDGERLHAHHIVAHADGGLNRLSNLETLCDPCHQNSHEHDIFGDDWISDGPKVYTIGSVRASLRGVLAALIMSVWIGLFVRLIAYGEGTQLDSLEDEAVWIGIPTVMVLVFLLLKPRFATMVLGLGAAGLTVLMVQGFGLGPELLVLAVIVWPPVLIGIWAIWRGHLQGIR</sequence>
<feature type="transmembrane region" description="Helical" evidence="4">
    <location>
        <begin position="197"/>
        <end position="216"/>
    </location>
</feature>
<keyword evidence="4" id="KW-1133">Transmembrane helix</keyword>
<dbReference type="AlphaFoldDB" id="L9XM56"/>
<dbReference type="GO" id="GO:0005829">
    <property type="term" value="C:cytosol"/>
    <property type="evidence" value="ECO:0007669"/>
    <property type="project" value="TreeGrafter"/>
</dbReference>
<feature type="domain" description="HNH nuclease" evidence="5">
    <location>
        <begin position="28"/>
        <end position="87"/>
    </location>
</feature>
<feature type="transmembrane region" description="Helical" evidence="4">
    <location>
        <begin position="119"/>
        <end position="139"/>
    </location>
</feature>
<evidence type="ECO:0000256" key="1">
    <source>
        <dbReference type="ARBA" id="ARBA00022722"/>
    </source>
</evidence>
<dbReference type="GO" id="GO:0003676">
    <property type="term" value="F:nucleic acid binding"/>
    <property type="evidence" value="ECO:0007669"/>
    <property type="project" value="InterPro"/>
</dbReference>
<feature type="transmembrane region" description="Helical" evidence="4">
    <location>
        <begin position="174"/>
        <end position="191"/>
    </location>
</feature>
<evidence type="ECO:0000256" key="3">
    <source>
        <dbReference type="SAM" id="MobiDB-lite"/>
    </source>
</evidence>
<keyword evidence="6" id="KW-0255">Endonuclease</keyword>
<accession>L9XM56</accession>
<dbReference type="STRING" id="1227498.C492_07835"/>
<evidence type="ECO:0000259" key="5">
    <source>
        <dbReference type="SMART" id="SM00507"/>
    </source>
</evidence>
<keyword evidence="7" id="KW-1185">Reference proteome</keyword>
<dbReference type="Proteomes" id="UP000011531">
    <property type="component" value="Unassembled WGS sequence"/>
</dbReference>
<feature type="region of interest" description="Disordered" evidence="3">
    <location>
        <begin position="1"/>
        <end position="26"/>
    </location>
</feature>
<dbReference type="CDD" id="cd00085">
    <property type="entry name" value="HNHc"/>
    <property type="match status" value="1"/>
</dbReference>
<evidence type="ECO:0000313" key="7">
    <source>
        <dbReference type="Proteomes" id="UP000011531"/>
    </source>
</evidence>
<dbReference type="RefSeq" id="WP_008422032.1">
    <property type="nucleotide sequence ID" value="NZ_AOIA01000056.1"/>
</dbReference>
<dbReference type="GO" id="GO:0016787">
    <property type="term" value="F:hydrolase activity"/>
    <property type="evidence" value="ECO:0007669"/>
    <property type="project" value="UniProtKB-KW"/>
</dbReference>